<evidence type="ECO:0000313" key="3">
    <source>
        <dbReference type="RefSeq" id="XP_023390562.1"/>
    </source>
</evidence>
<proteinExistence type="predicted"/>
<dbReference type="GeneID" id="111744288"/>
<dbReference type="KEGG" id="pvp:111744288"/>
<feature type="compositionally biased region" description="Low complexity" evidence="1">
    <location>
        <begin position="179"/>
        <end position="197"/>
    </location>
</feature>
<dbReference type="AlphaFoldDB" id="A0A6P6CT16"/>
<dbReference type="RefSeq" id="XP_023390562.1">
    <property type="nucleotide sequence ID" value="XM_023534794.1"/>
</dbReference>
<name>A0A6P6CT16_PTEVA</name>
<feature type="compositionally biased region" description="Basic and acidic residues" evidence="1">
    <location>
        <begin position="43"/>
        <end position="55"/>
    </location>
</feature>
<reference evidence="3" key="1">
    <citation type="submission" date="2025-08" db="UniProtKB">
        <authorList>
            <consortium name="RefSeq"/>
        </authorList>
    </citation>
    <scope>IDENTIFICATION</scope>
    <source>
        <tissue evidence="3">Kidney</tissue>
    </source>
</reference>
<dbReference type="Gene3D" id="6.10.140.390">
    <property type="match status" value="1"/>
</dbReference>
<organism evidence="2 3">
    <name type="scientific">Pteropus vampyrus</name>
    <name type="common">Large flying fox</name>
    <dbReference type="NCBI Taxonomy" id="132908"/>
    <lineage>
        <taxon>Eukaryota</taxon>
        <taxon>Metazoa</taxon>
        <taxon>Chordata</taxon>
        <taxon>Craniata</taxon>
        <taxon>Vertebrata</taxon>
        <taxon>Euteleostomi</taxon>
        <taxon>Mammalia</taxon>
        <taxon>Eutheria</taxon>
        <taxon>Laurasiatheria</taxon>
        <taxon>Chiroptera</taxon>
        <taxon>Yinpterochiroptera</taxon>
        <taxon>Pteropodoidea</taxon>
        <taxon>Pteropodidae</taxon>
        <taxon>Pteropodinae</taxon>
        <taxon>Pteropus</taxon>
    </lineage>
</organism>
<evidence type="ECO:0000256" key="1">
    <source>
        <dbReference type="SAM" id="MobiDB-lite"/>
    </source>
</evidence>
<feature type="region of interest" description="Disordered" evidence="1">
    <location>
        <begin position="151"/>
        <end position="250"/>
    </location>
</feature>
<gene>
    <name evidence="3" type="primary">LOC111744288</name>
</gene>
<feature type="compositionally biased region" description="Polar residues" evidence="1">
    <location>
        <begin position="198"/>
        <end position="208"/>
    </location>
</feature>
<accession>A0A6P6CT16</accession>
<feature type="region of interest" description="Disordered" evidence="1">
    <location>
        <begin position="38"/>
        <end position="88"/>
    </location>
</feature>
<evidence type="ECO:0000313" key="2">
    <source>
        <dbReference type="Proteomes" id="UP000515202"/>
    </source>
</evidence>
<protein>
    <submittedName>
        <fullName evidence="3">Protein phosphatase 1 regulatory subunit 12A-like</fullName>
    </submittedName>
</protein>
<sequence length="369" mass="38616">MGGGQQASSSPLPRASSLLALQPWGEAGGACRRVSFLMATGTEEDRQPWRAERGGSKGPRRLPGPLVIRPLGLRTGGRQGQGQSDQRLPQLAHIAEAQRHEGHGGEGEQGIGREPGEERLLHTAAVEGWSAGERDAADSCSVHLRVDLPEEIHHDGNPASLVQRSASFARSSGPTSPCISANRNASPAASPIAIGSSTSRGSRCQPASSCPAPVSADIPASVRHGRTPHKSQADPTAERTTDSGSPSTPLCVITNRPPPSTANGVTAATLLSAPGTDASVGVKGSRRSYLTPVRDEEAESLRRARSRQARQARRATQVSVALSESLGDTGECDLSESFAVCFSTGGAVKTQNERLVPGTERDVLSWDLF</sequence>
<dbReference type="Proteomes" id="UP000515202">
    <property type="component" value="Unplaced"/>
</dbReference>
<feature type="compositionally biased region" description="Polar residues" evidence="1">
    <location>
        <begin position="160"/>
        <end position="178"/>
    </location>
</feature>
<keyword evidence="2" id="KW-1185">Reference proteome</keyword>